<evidence type="ECO:0000313" key="2">
    <source>
        <dbReference type="Proteomes" id="UP000825051"/>
    </source>
</evidence>
<sequence>MHTDERRAALWREMQSWEGTPFFAHNASKGHGVDCVRLQMEIFAGAGAIARVPLPAYTLDHAKHTTRPQLLLWLLTAPELAGRLVMVSPAGRLMTGDLLGVNCGRVDHHLASVTPWGDAIHAVDPTGVIRTPLDDPKLRGRIVYALRLMEVAS</sequence>
<reference evidence="1" key="1">
    <citation type="submission" date="2021-08" db="EMBL/GenBank/DDBJ databases">
        <title>Genome of a novel bacterium of the phylum Verrucomicrobia, Oleiharenicola sp. KSB-15.</title>
        <authorList>
            <person name="Chung J.-H."/>
            <person name="Ahn J.-H."/>
            <person name="Yoon Y."/>
            <person name="Kim D.-Y."/>
            <person name="An S.-H."/>
            <person name="Park I."/>
            <person name="Yeon J."/>
        </authorList>
    </citation>
    <scope>NUCLEOTIDE SEQUENCE</scope>
    <source>
        <strain evidence="1">KSB-15</strain>
    </source>
</reference>
<organism evidence="1 2">
    <name type="scientific">Horticoccus luteus</name>
    <dbReference type="NCBI Taxonomy" id="2862869"/>
    <lineage>
        <taxon>Bacteria</taxon>
        <taxon>Pseudomonadati</taxon>
        <taxon>Verrucomicrobiota</taxon>
        <taxon>Opitutia</taxon>
        <taxon>Opitutales</taxon>
        <taxon>Opitutaceae</taxon>
        <taxon>Horticoccus</taxon>
    </lineage>
</organism>
<dbReference type="Proteomes" id="UP000825051">
    <property type="component" value="Chromosome"/>
</dbReference>
<dbReference type="RefSeq" id="WP_220165277.1">
    <property type="nucleotide sequence ID" value="NZ_CP080507.1"/>
</dbReference>
<dbReference type="AlphaFoldDB" id="A0A8F9TWB4"/>
<name>A0A8F9TWB4_9BACT</name>
<evidence type="ECO:0000313" key="1">
    <source>
        <dbReference type="EMBL" id="QYM80296.1"/>
    </source>
</evidence>
<protein>
    <submittedName>
        <fullName evidence="1">Uncharacterized protein</fullName>
    </submittedName>
</protein>
<keyword evidence="2" id="KW-1185">Reference proteome</keyword>
<dbReference type="SUPFAM" id="SSF54001">
    <property type="entry name" value="Cysteine proteinases"/>
    <property type="match status" value="1"/>
</dbReference>
<proteinExistence type="predicted"/>
<dbReference type="EMBL" id="CP080507">
    <property type="protein sequence ID" value="QYM80296.1"/>
    <property type="molecule type" value="Genomic_DNA"/>
</dbReference>
<dbReference type="Gene3D" id="3.90.1720.10">
    <property type="entry name" value="endopeptidase domain like (from Nostoc punctiforme)"/>
    <property type="match status" value="1"/>
</dbReference>
<dbReference type="KEGG" id="ole:K0B96_06685"/>
<dbReference type="InterPro" id="IPR038765">
    <property type="entry name" value="Papain-like_cys_pep_sf"/>
</dbReference>
<accession>A0A8F9TWB4</accession>
<gene>
    <name evidence="1" type="ORF">K0B96_06685</name>
</gene>